<feature type="transmembrane region" description="Helical" evidence="2">
    <location>
        <begin position="58"/>
        <end position="77"/>
    </location>
</feature>
<dbReference type="AlphaFoldDB" id="A0A2I1IKE8"/>
<keyword evidence="2" id="KW-0812">Transmembrane</keyword>
<keyword evidence="2" id="KW-1133">Transmembrane helix</keyword>
<name>A0A2I1IKE8_9ACTO</name>
<dbReference type="Proteomes" id="UP000235122">
    <property type="component" value="Unassembled WGS sequence"/>
</dbReference>
<dbReference type="STRING" id="33007.HMPREF3198_01891"/>
<keyword evidence="4" id="KW-1185">Reference proteome</keyword>
<dbReference type="Pfam" id="PF11239">
    <property type="entry name" value="DUF3040"/>
    <property type="match status" value="1"/>
</dbReference>
<feature type="region of interest" description="Disordered" evidence="1">
    <location>
        <begin position="113"/>
        <end position="144"/>
    </location>
</feature>
<comment type="caution">
    <text evidence="3">The sequence shown here is derived from an EMBL/GenBank/DDBJ whole genome shotgun (WGS) entry which is preliminary data.</text>
</comment>
<proteinExistence type="predicted"/>
<keyword evidence="2" id="KW-0472">Membrane</keyword>
<protein>
    <submittedName>
        <fullName evidence="3">DUF3040 domain-containing protein</fullName>
    </submittedName>
</protein>
<gene>
    <name evidence="3" type="ORF">CYJ19_10315</name>
</gene>
<evidence type="ECO:0000313" key="3">
    <source>
        <dbReference type="EMBL" id="PKY71603.1"/>
    </source>
</evidence>
<feature type="compositionally biased region" description="Basic and acidic residues" evidence="1">
    <location>
        <begin position="128"/>
        <end position="144"/>
    </location>
</feature>
<evidence type="ECO:0000256" key="1">
    <source>
        <dbReference type="SAM" id="MobiDB-lite"/>
    </source>
</evidence>
<dbReference type="EMBL" id="PKKO01000006">
    <property type="protein sequence ID" value="PKY71603.1"/>
    <property type="molecule type" value="Genomic_DNA"/>
</dbReference>
<organism evidence="3 4">
    <name type="scientific">Winkia neuii</name>
    <dbReference type="NCBI Taxonomy" id="33007"/>
    <lineage>
        <taxon>Bacteria</taxon>
        <taxon>Bacillati</taxon>
        <taxon>Actinomycetota</taxon>
        <taxon>Actinomycetes</taxon>
        <taxon>Actinomycetales</taxon>
        <taxon>Actinomycetaceae</taxon>
        <taxon>Winkia</taxon>
    </lineage>
</organism>
<sequence>MLRVFTRLVVRKVHVGLSDYEKQVLADLEQQLREGDPSFDAAMKEKPAPTPRKTPPRVLAAMGAVSLLGLIVLVVAVSLGYNWGAILLAIVGFLLMVFGITLPWNKKMVGKLTGSAKKPRRTSNFMNKQRERWDRHEPGDSGRY</sequence>
<accession>A0A2I1IKE8</accession>
<reference evidence="3 4" key="1">
    <citation type="submission" date="2017-12" db="EMBL/GenBank/DDBJ databases">
        <title>Phylogenetic diversity of female urinary microbiome.</title>
        <authorList>
            <person name="Thomas-White K."/>
            <person name="Wolfe A.J."/>
        </authorList>
    </citation>
    <scope>NUCLEOTIDE SEQUENCE [LARGE SCALE GENOMIC DNA]</scope>
    <source>
        <strain evidence="3 4">UMB0402</strain>
    </source>
</reference>
<dbReference type="InterPro" id="IPR021401">
    <property type="entry name" value="DUF3040"/>
</dbReference>
<feature type="transmembrane region" description="Helical" evidence="2">
    <location>
        <begin position="83"/>
        <end position="102"/>
    </location>
</feature>
<evidence type="ECO:0000313" key="4">
    <source>
        <dbReference type="Proteomes" id="UP000235122"/>
    </source>
</evidence>
<evidence type="ECO:0000256" key="2">
    <source>
        <dbReference type="SAM" id="Phobius"/>
    </source>
</evidence>